<accession>A0A2K8KR42</accession>
<dbReference type="InterPro" id="IPR023214">
    <property type="entry name" value="HAD_sf"/>
</dbReference>
<dbReference type="CDD" id="cd02588">
    <property type="entry name" value="HAD_L2-DEX"/>
    <property type="match status" value="1"/>
</dbReference>
<dbReference type="AlphaFoldDB" id="A0A2K8KR42"/>
<reference evidence="4 5" key="1">
    <citation type="journal article" date="2017" name="Environ. Microbiol.">
        <title>Genomic and physiological analyses of 'Reinekea forsetii' reveal a versatile opportunistic lifestyle during spring algae blooms.</title>
        <authorList>
            <person name="Avci B."/>
            <person name="Hahnke R.L."/>
            <person name="Chafee M."/>
            <person name="Fischer T."/>
            <person name="Gruber-Vodicka H."/>
            <person name="Tegetmeyer H.E."/>
            <person name="Harder J."/>
            <person name="Fuchs B.M."/>
            <person name="Amann R.I."/>
            <person name="Teeling H."/>
        </authorList>
    </citation>
    <scope>NUCLEOTIDE SEQUENCE [LARGE SCALE GENOMIC DNA]</scope>
    <source>
        <strain evidence="4 5">Hel1_31_D35</strain>
    </source>
</reference>
<dbReference type="InterPro" id="IPR051540">
    <property type="entry name" value="S-2-haloacid_dehalogenase"/>
</dbReference>
<organism evidence="4 5">
    <name type="scientific">Reinekea forsetii</name>
    <dbReference type="NCBI Taxonomy" id="1336806"/>
    <lineage>
        <taxon>Bacteria</taxon>
        <taxon>Pseudomonadati</taxon>
        <taxon>Pseudomonadota</taxon>
        <taxon>Gammaproteobacteria</taxon>
        <taxon>Oceanospirillales</taxon>
        <taxon>Saccharospirillaceae</taxon>
        <taxon>Reinekea</taxon>
    </lineage>
</organism>
<proteinExistence type="inferred from homology"/>
<name>A0A2K8KR42_9GAMM</name>
<dbReference type="InterPro" id="IPR023198">
    <property type="entry name" value="PGP-like_dom2"/>
</dbReference>
<evidence type="ECO:0000256" key="3">
    <source>
        <dbReference type="RuleBase" id="RU368077"/>
    </source>
</evidence>
<dbReference type="NCBIfam" id="TIGR01493">
    <property type="entry name" value="HAD-SF-IA-v2"/>
    <property type="match status" value="1"/>
</dbReference>
<dbReference type="PRINTS" id="PR00413">
    <property type="entry name" value="HADHALOGNASE"/>
</dbReference>
<evidence type="ECO:0000256" key="1">
    <source>
        <dbReference type="ARBA" id="ARBA00008106"/>
    </source>
</evidence>
<dbReference type="GO" id="GO:0018784">
    <property type="term" value="F:(S)-2-haloacid dehalogenase activity"/>
    <property type="evidence" value="ECO:0007669"/>
    <property type="project" value="UniProtKB-UniRule"/>
</dbReference>
<keyword evidence="5" id="KW-1185">Reference proteome</keyword>
<dbReference type="InterPro" id="IPR041492">
    <property type="entry name" value="HAD_2"/>
</dbReference>
<dbReference type="Pfam" id="PF13419">
    <property type="entry name" value="HAD_2"/>
    <property type="match status" value="1"/>
</dbReference>
<keyword evidence="2 3" id="KW-0378">Hydrolase</keyword>
<dbReference type="EMBL" id="CP011797">
    <property type="protein sequence ID" value="ATX76529.1"/>
    <property type="molecule type" value="Genomic_DNA"/>
</dbReference>
<dbReference type="InterPro" id="IPR036412">
    <property type="entry name" value="HAD-like_sf"/>
</dbReference>
<dbReference type="SUPFAM" id="SSF56784">
    <property type="entry name" value="HAD-like"/>
    <property type="match status" value="1"/>
</dbReference>
<dbReference type="Gene3D" id="1.10.150.240">
    <property type="entry name" value="Putative phosphatase, domain 2"/>
    <property type="match status" value="1"/>
</dbReference>
<protein>
    <recommendedName>
        <fullName evidence="3">(S)-2-haloacid dehalogenase</fullName>
        <ecNumber evidence="3">3.8.1.2</ecNumber>
    </recommendedName>
    <alternativeName>
        <fullName evidence="3">2-haloalkanoic acid dehalogenase</fullName>
    </alternativeName>
    <alternativeName>
        <fullName evidence="3">Halocarboxylic acid halidohydrolase</fullName>
    </alternativeName>
    <alternativeName>
        <fullName evidence="3">L-2-haloacid dehalogenase</fullName>
    </alternativeName>
</protein>
<dbReference type="Gene3D" id="3.40.50.1000">
    <property type="entry name" value="HAD superfamily/HAD-like"/>
    <property type="match status" value="1"/>
</dbReference>
<comment type="function">
    <text evidence="3">Catalyzes the hydrolytic dehalogenation of small (S)-2-haloalkanoic acids to yield the corresponding (R)-2-hydroxyalkanoic acids.</text>
</comment>
<evidence type="ECO:0000313" key="4">
    <source>
        <dbReference type="EMBL" id="ATX76529.1"/>
    </source>
</evidence>
<dbReference type="KEGG" id="rfo:REIFOR_01383"/>
<evidence type="ECO:0000313" key="5">
    <source>
        <dbReference type="Proteomes" id="UP000229757"/>
    </source>
</evidence>
<dbReference type="EC" id="3.8.1.2" evidence="3"/>
<comment type="similarity">
    <text evidence="1 3">Belongs to the HAD-like hydrolase superfamily. S-2-haloalkanoic acid dehalogenase family.</text>
</comment>
<dbReference type="PANTHER" id="PTHR43316:SF3">
    <property type="entry name" value="HALOACID DEHALOGENASE, TYPE II (AFU_ORTHOLOGUE AFUA_2G07750)-RELATED"/>
    <property type="match status" value="1"/>
</dbReference>
<dbReference type="Proteomes" id="UP000229757">
    <property type="component" value="Chromosome"/>
</dbReference>
<dbReference type="InterPro" id="IPR006328">
    <property type="entry name" value="2-HAD"/>
</dbReference>
<evidence type="ECO:0000256" key="2">
    <source>
        <dbReference type="ARBA" id="ARBA00022801"/>
    </source>
</evidence>
<comment type="catalytic activity">
    <reaction evidence="3">
        <text>an (S)-2-haloacid + H2O = a (2R)-2-hydroxycarboxylate + a halide anion + H(+)</text>
        <dbReference type="Rhea" id="RHEA:11192"/>
        <dbReference type="ChEBI" id="CHEBI:15377"/>
        <dbReference type="ChEBI" id="CHEBI:15378"/>
        <dbReference type="ChEBI" id="CHEBI:16042"/>
        <dbReference type="ChEBI" id="CHEBI:58314"/>
        <dbReference type="ChEBI" id="CHEBI:137405"/>
        <dbReference type="EC" id="3.8.1.2"/>
    </reaction>
</comment>
<dbReference type="PANTHER" id="PTHR43316">
    <property type="entry name" value="HYDROLASE, HALOACID DELAHOGENASE-RELATED"/>
    <property type="match status" value="1"/>
</dbReference>
<sequence length="261" mass="28583">MAGLQAFYLDPSAIGVQAIGEPTMGRHIVRLIVLLKENPMSVTLAFDVYGTLIDTQGIVSSLEKMIGTQASEFSRSWREKQLEYSFRRGLMQNYAPFSVCTSNALDFTCSYLKVSLTQAQKTELLKNYRTLPAFADVIESLSQLKAAGYRLFAFSNGSTDAVEELLVNAGIRTYFDGVVSVEDIRSFKPNPGVYSYFLRQSGALGSAAWLISSNPFDVIGAISAGLQSAWVQRSQDAIFDPWGIEPTATVASLNELNDVLA</sequence>
<dbReference type="InterPro" id="IPR006439">
    <property type="entry name" value="HAD-SF_hydro_IA"/>
</dbReference>
<dbReference type="SFLD" id="SFLDG01129">
    <property type="entry name" value="C1.5:_HAD__Beta-PGM__Phosphata"/>
    <property type="match status" value="1"/>
</dbReference>
<gene>
    <name evidence="4" type="ORF">REIFOR_01383</name>
</gene>
<dbReference type="SFLD" id="SFLDS00003">
    <property type="entry name" value="Haloacid_Dehalogenase"/>
    <property type="match status" value="1"/>
</dbReference>
<dbReference type="NCBIfam" id="TIGR01428">
    <property type="entry name" value="HAD_type_II"/>
    <property type="match status" value="1"/>
</dbReference>